<sequence length="317" mass="35491">MASFKLNVERFAKDIMSSPPGPSEHPQAGYEIIGPLFIAFILSTMLFGVSCAQGCLYFKQRWQDSTQLKYIVFAILCLETTNITLVTHGIFMYIIIDHGDFTCLNGRMWSLLFQVIPANLIVTLVHYVWIIRIRTLSRSPRRANIALAMQASVFIEAGLSITWLILASMSASWGKLTSAKWTCVTAFLFRLFNDISLTALLCYHLQRSKNGLRKTDSMIQTMMGYGLRSGVINCFGSLTLIMLITILPTKPYYTGVHAITARLYANSLLAMLNRRHEKSSEATDLKGSEIVGVGAVELSTVNWDVTMRSQITTAEFN</sequence>
<dbReference type="PANTHER" id="PTHR40465:SF1">
    <property type="entry name" value="DUF6534 DOMAIN-CONTAINING PROTEIN"/>
    <property type="match status" value="1"/>
</dbReference>
<proteinExistence type="predicted"/>
<feature type="transmembrane region" description="Helical" evidence="1">
    <location>
        <begin position="32"/>
        <end position="58"/>
    </location>
</feature>
<reference evidence="3 4" key="1">
    <citation type="submission" date="2014-04" db="EMBL/GenBank/DDBJ databases">
        <authorList>
            <consortium name="DOE Joint Genome Institute"/>
            <person name="Kuo A."/>
            <person name="Tarkka M."/>
            <person name="Buscot F."/>
            <person name="Kohler A."/>
            <person name="Nagy L.G."/>
            <person name="Floudas D."/>
            <person name="Copeland A."/>
            <person name="Barry K.W."/>
            <person name="Cichocki N."/>
            <person name="Veneault-Fourrey C."/>
            <person name="LaButti K."/>
            <person name="Lindquist E.A."/>
            <person name="Lipzen A."/>
            <person name="Lundell T."/>
            <person name="Morin E."/>
            <person name="Murat C."/>
            <person name="Sun H."/>
            <person name="Tunlid A."/>
            <person name="Henrissat B."/>
            <person name="Grigoriev I.V."/>
            <person name="Hibbett D.S."/>
            <person name="Martin F."/>
            <person name="Nordberg H.P."/>
            <person name="Cantor M.N."/>
            <person name="Hua S.X."/>
        </authorList>
    </citation>
    <scope>NUCLEOTIDE SEQUENCE [LARGE SCALE GENOMIC DNA]</scope>
    <source>
        <strain evidence="3 4">F 1598</strain>
    </source>
</reference>
<evidence type="ECO:0000256" key="1">
    <source>
        <dbReference type="SAM" id="Phobius"/>
    </source>
</evidence>
<dbReference type="EMBL" id="KN832970">
    <property type="protein sequence ID" value="KIM92340.1"/>
    <property type="molecule type" value="Genomic_DNA"/>
</dbReference>
<gene>
    <name evidence="3" type="ORF">PILCRDRAFT_810386</name>
</gene>
<protein>
    <recommendedName>
        <fullName evidence="2">DUF6534 domain-containing protein</fullName>
    </recommendedName>
</protein>
<dbReference type="Pfam" id="PF20152">
    <property type="entry name" value="DUF6534"/>
    <property type="match status" value="1"/>
</dbReference>
<organism evidence="3 4">
    <name type="scientific">Piloderma croceum (strain F 1598)</name>
    <dbReference type="NCBI Taxonomy" id="765440"/>
    <lineage>
        <taxon>Eukaryota</taxon>
        <taxon>Fungi</taxon>
        <taxon>Dikarya</taxon>
        <taxon>Basidiomycota</taxon>
        <taxon>Agaricomycotina</taxon>
        <taxon>Agaricomycetes</taxon>
        <taxon>Agaricomycetidae</taxon>
        <taxon>Atheliales</taxon>
        <taxon>Atheliaceae</taxon>
        <taxon>Piloderma</taxon>
    </lineage>
</organism>
<dbReference type="AlphaFoldDB" id="A0A0C3G7X2"/>
<reference evidence="4" key="2">
    <citation type="submission" date="2015-01" db="EMBL/GenBank/DDBJ databases">
        <title>Evolutionary Origins and Diversification of the Mycorrhizal Mutualists.</title>
        <authorList>
            <consortium name="DOE Joint Genome Institute"/>
            <consortium name="Mycorrhizal Genomics Consortium"/>
            <person name="Kohler A."/>
            <person name="Kuo A."/>
            <person name="Nagy L.G."/>
            <person name="Floudas D."/>
            <person name="Copeland A."/>
            <person name="Barry K.W."/>
            <person name="Cichocki N."/>
            <person name="Veneault-Fourrey C."/>
            <person name="LaButti K."/>
            <person name="Lindquist E.A."/>
            <person name="Lipzen A."/>
            <person name="Lundell T."/>
            <person name="Morin E."/>
            <person name="Murat C."/>
            <person name="Riley R."/>
            <person name="Ohm R."/>
            <person name="Sun H."/>
            <person name="Tunlid A."/>
            <person name="Henrissat B."/>
            <person name="Grigoriev I.V."/>
            <person name="Hibbett D.S."/>
            <person name="Martin F."/>
        </authorList>
    </citation>
    <scope>NUCLEOTIDE SEQUENCE [LARGE SCALE GENOMIC DNA]</scope>
    <source>
        <strain evidence="4">F 1598</strain>
    </source>
</reference>
<dbReference type="Proteomes" id="UP000054166">
    <property type="component" value="Unassembled WGS sequence"/>
</dbReference>
<dbReference type="InterPro" id="IPR045339">
    <property type="entry name" value="DUF6534"/>
</dbReference>
<name>A0A0C3G7X2_PILCF</name>
<dbReference type="HOGENOM" id="CLU_046025_5_3_1"/>
<evidence type="ECO:0000313" key="3">
    <source>
        <dbReference type="EMBL" id="KIM92340.1"/>
    </source>
</evidence>
<feature type="transmembrane region" description="Helical" evidence="1">
    <location>
        <begin position="70"/>
        <end position="96"/>
    </location>
</feature>
<evidence type="ECO:0000259" key="2">
    <source>
        <dbReference type="Pfam" id="PF20152"/>
    </source>
</evidence>
<keyword evidence="4" id="KW-1185">Reference proteome</keyword>
<feature type="transmembrane region" description="Helical" evidence="1">
    <location>
        <begin position="143"/>
        <end position="166"/>
    </location>
</feature>
<keyword evidence="1" id="KW-1133">Transmembrane helix</keyword>
<feature type="domain" description="DUF6534" evidence="2">
    <location>
        <begin position="192"/>
        <end position="276"/>
    </location>
</feature>
<feature type="transmembrane region" description="Helical" evidence="1">
    <location>
        <begin position="225"/>
        <end position="246"/>
    </location>
</feature>
<dbReference type="PANTHER" id="PTHR40465">
    <property type="entry name" value="CHROMOSOME 1, WHOLE GENOME SHOTGUN SEQUENCE"/>
    <property type="match status" value="1"/>
</dbReference>
<accession>A0A0C3G7X2</accession>
<feature type="transmembrane region" description="Helical" evidence="1">
    <location>
        <begin position="186"/>
        <end position="205"/>
    </location>
</feature>
<keyword evidence="1" id="KW-0812">Transmembrane</keyword>
<evidence type="ECO:0000313" key="4">
    <source>
        <dbReference type="Proteomes" id="UP000054166"/>
    </source>
</evidence>
<dbReference type="InParanoid" id="A0A0C3G7X2"/>
<feature type="transmembrane region" description="Helical" evidence="1">
    <location>
        <begin position="108"/>
        <end position="131"/>
    </location>
</feature>
<keyword evidence="1" id="KW-0472">Membrane</keyword>
<dbReference type="OrthoDB" id="3214861at2759"/>